<evidence type="ECO:0000256" key="1">
    <source>
        <dbReference type="SAM" id="MobiDB-lite"/>
    </source>
</evidence>
<keyword evidence="3" id="KW-1185">Reference proteome</keyword>
<feature type="compositionally biased region" description="Polar residues" evidence="1">
    <location>
        <begin position="1"/>
        <end position="31"/>
    </location>
</feature>
<gene>
    <name evidence="2" type="ORF">ACJIZ3_002799</name>
</gene>
<name>A0ABD3U8Y9_9LAMI</name>
<dbReference type="AlphaFoldDB" id="A0ABD3U8Y9"/>
<evidence type="ECO:0000313" key="3">
    <source>
        <dbReference type="Proteomes" id="UP001634393"/>
    </source>
</evidence>
<dbReference type="EMBL" id="JBJXBP010000002">
    <property type="protein sequence ID" value="KAL3845396.1"/>
    <property type="molecule type" value="Genomic_DNA"/>
</dbReference>
<feature type="region of interest" description="Disordered" evidence="1">
    <location>
        <begin position="1"/>
        <end position="33"/>
    </location>
</feature>
<sequence length="101" mass="11606">MEKSRSYPQYSSEFESETENGSNPYSFNGPSTKERRGLLLTTCSPQKVNSKHLLEGVSSGSRPNLMIFVCNNLLKSLFFYVIKLRSRFTCTFFKCRTPTRC</sequence>
<organism evidence="2 3">
    <name type="scientific">Penstemon smallii</name>
    <dbReference type="NCBI Taxonomy" id="265156"/>
    <lineage>
        <taxon>Eukaryota</taxon>
        <taxon>Viridiplantae</taxon>
        <taxon>Streptophyta</taxon>
        <taxon>Embryophyta</taxon>
        <taxon>Tracheophyta</taxon>
        <taxon>Spermatophyta</taxon>
        <taxon>Magnoliopsida</taxon>
        <taxon>eudicotyledons</taxon>
        <taxon>Gunneridae</taxon>
        <taxon>Pentapetalae</taxon>
        <taxon>asterids</taxon>
        <taxon>lamiids</taxon>
        <taxon>Lamiales</taxon>
        <taxon>Plantaginaceae</taxon>
        <taxon>Cheloneae</taxon>
        <taxon>Penstemon</taxon>
    </lineage>
</organism>
<protein>
    <submittedName>
        <fullName evidence="2">Uncharacterized protein</fullName>
    </submittedName>
</protein>
<proteinExistence type="predicted"/>
<comment type="caution">
    <text evidence="2">The sequence shown here is derived from an EMBL/GenBank/DDBJ whole genome shotgun (WGS) entry which is preliminary data.</text>
</comment>
<accession>A0ABD3U8Y9</accession>
<reference evidence="2 3" key="1">
    <citation type="submission" date="2024-12" db="EMBL/GenBank/DDBJ databases">
        <title>The unique morphological basis and parallel evolutionary history of personate flowers in Penstemon.</title>
        <authorList>
            <person name="Depatie T.H."/>
            <person name="Wessinger C.A."/>
        </authorList>
    </citation>
    <scope>NUCLEOTIDE SEQUENCE [LARGE SCALE GENOMIC DNA]</scope>
    <source>
        <strain evidence="2">WTNN_2</strain>
        <tissue evidence="2">Leaf</tissue>
    </source>
</reference>
<dbReference type="Proteomes" id="UP001634393">
    <property type="component" value="Unassembled WGS sequence"/>
</dbReference>
<evidence type="ECO:0000313" key="2">
    <source>
        <dbReference type="EMBL" id="KAL3845396.1"/>
    </source>
</evidence>